<proteinExistence type="inferred from homology"/>
<keyword evidence="4 6" id="KW-0689">Ribosomal protein</keyword>
<evidence type="ECO:0000256" key="6">
    <source>
        <dbReference type="HAMAP-Rule" id="MF_01365"/>
    </source>
</evidence>
<evidence type="ECO:0000256" key="5">
    <source>
        <dbReference type="ARBA" id="ARBA00023274"/>
    </source>
</evidence>
<evidence type="ECO:0000256" key="2">
    <source>
        <dbReference type="ARBA" id="ARBA00022730"/>
    </source>
</evidence>
<dbReference type="HAMAP" id="MF_01365_B">
    <property type="entry name" value="Ribosomal_uL6_B"/>
    <property type="match status" value="1"/>
</dbReference>
<evidence type="ECO:0000256" key="8">
    <source>
        <dbReference type="RuleBase" id="RU003870"/>
    </source>
</evidence>
<dbReference type="Gene3D" id="3.90.930.12">
    <property type="entry name" value="Ribosomal protein L6, alpha-beta domain"/>
    <property type="match status" value="2"/>
</dbReference>
<dbReference type="STRING" id="1797729.A3A60_00150"/>
<dbReference type="PROSITE" id="PS00525">
    <property type="entry name" value="RIBOSOMAL_L6_1"/>
    <property type="match status" value="1"/>
</dbReference>
<dbReference type="Proteomes" id="UP000179227">
    <property type="component" value="Unassembled WGS sequence"/>
</dbReference>
<dbReference type="Pfam" id="PF00347">
    <property type="entry name" value="Ribosomal_L6"/>
    <property type="match status" value="2"/>
</dbReference>
<dbReference type="InterPro" id="IPR002358">
    <property type="entry name" value="Ribosomal_uL6_CS"/>
</dbReference>
<keyword evidence="5 6" id="KW-0687">Ribonucleoprotein</keyword>
<dbReference type="GO" id="GO:0003735">
    <property type="term" value="F:structural constituent of ribosome"/>
    <property type="evidence" value="ECO:0007669"/>
    <property type="project" value="UniProtKB-UniRule"/>
</dbReference>
<dbReference type="NCBIfam" id="TIGR03654">
    <property type="entry name" value="L6_bact"/>
    <property type="match status" value="1"/>
</dbReference>
<keyword evidence="2 6" id="KW-0699">rRNA-binding</keyword>
<evidence type="ECO:0000256" key="3">
    <source>
        <dbReference type="ARBA" id="ARBA00022884"/>
    </source>
</evidence>
<evidence type="ECO:0000256" key="1">
    <source>
        <dbReference type="ARBA" id="ARBA00009356"/>
    </source>
</evidence>
<comment type="function">
    <text evidence="6 8">This protein binds to the 23S rRNA, and is important in its secondary structure. It is located near the subunit interface in the base of the L7/L12 stalk, and near the tRNA binding site of the peptidyltransferase center.</text>
</comment>
<dbReference type="GO" id="GO:0002181">
    <property type="term" value="P:cytoplasmic translation"/>
    <property type="evidence" value="ECO:0007669"/>
    <property type="project" value="TreeGrafter"/>
</dbReference>
<dbReference type="AlphaFoldDB" id="A0A1F5I2L8"/>
<keyword evidence="3 6" id="KW-0694">RNA-binding</keyword>
<dbReference type="PANTHER" id="PTHR11655">
    <property type="entry name" value="60S/50S RIBOSOMAL PROTEIN L6/L9"/>
    <property type="match status" value="1"/>
</dbReference>
<dbReference type="SUPFAM" id="SSF56053">
    <property type="entry name" value="Ribosomal protein L6"/>
    <property type="match status" value="2"/>
</dbReference>
<dbReference type="PIRSF" id="PIRSF002162">
    <property type="entry name" value="Ribosomal_L6"/>
    <property type="match status" value="1"/>
</dbReference>
<dbReference type="PRINTS" id="PR00059">
    <property type="entry name" value="RIBOSOMALL6"/>
</dbReference>
<dbReference type="FunFam" id="3.90.930.12:FF:000001">
    <property type="entry name" value="50S ribosomal protein L6"/>
    <property type="match status" value="1"/>
</dbReference>
<dbReference type="GO" id="GO:0019843">
    <property type="term" value="F:rRNA binding"/>
    <property type="evidence" value="ECO:0007669"/>
    <property type="project" value="UniProtKB-UniRule"/>
</dbReference>
<dbReference type="InterPro" id="IPR036789">
    <property type="entry name" value="Ribosomal_uL6-like_a/b-dom_sf"/>
</dbReference>
<reference evidence="10 11" key="1">
    <citation type="journal article" date="2016" name="Nat. Commun.">
        <title>Thousands of microbial genomes shed light on interconnected biogeochemical processes in an aquifer system.</title>
        <authorList>
            <person name="Anantharaman K."/>
            <person name="Brown C.T."/>
            <person name="Hug L.A."/>
            <person name="Sharon I."/>
            <person name="Castelle C.J."/>
            <person name="Probst A.J."/>
            <person name="Thomas B.C."/>
            <person name="Singh A."/>
            <person name="Wilkins M.J."/>
            <person name="Karaoz U."/>
            <person name="Brodie E.L."/>
            <person name="Williams K.H."/>
            <person name="Hubbard S.S."/>
            <person name="Banfield J.F."/>
        </authorList>
    </citation>
    <scope>NUCLEOTIDE SEQUENCE [LARGE SCALE GENOMIC DNA]</scope>
</reference>
<comment type="subunit">
    <text evidence="6">Part of the 50S ribosomal subunit.</text>
</comment>
<evidence type="ECO:0000259" key="9">
    <source>
        <dbReference type="Pfam" id="PF00347"/>
    </source>
</evidence>
<evidence type="ECO:0000313" key="10">
    <source>
        <dbReference type="EMBL" id="OGE10668.1"/>
    </source>
</evidence>
<dbReference type="InterPro" id="IPR019906">
    <property type="entry name" value="Ribosomal_uL6_bac-type"/>
</dbReference>
<dbReference type="InterPro" id="IPR020040">
    <property type="entry name" value="Ribosomal_uL6_a/b-dom"/>
</dbReference>
<dbReference type="GO" id="GO:0022625">
    <property type="term" value="C:cytosolic large ribosomal subunit"/>
    <property type="evidence" value="ECO:0007669"/>
    <property type="project" value="UniProtKB-UniRule"/>
</dbReference>
<feature type="domain" description="Large ribosomal subunit protein uL6 alpha-beta" evidence="9">
    <location>
        <begin position="90"/>
        <end position="163"/>
    </location>
</feature>
<accession>A0A1F5I2L8</accession>
<sequence>MSKIGKLPVDIPQNVTVTAVDNRVEVTGAKGTLSFTFRPEVTVEIKDSKVKVDRKSDTKFAKALHGLTRSLIANMVKGVSIGHQKVLELVGVGYRASMQGENVVLNVGYSHPVVIEKVNGIQLETKDNKIIVSGADKSLVGEVAATIRRVRPPEPYKGKGIKYEGEYIRRKVGKALKTAGGT</sequence>
<evidence type="ECO:0000256" key="7">
    <source>
        <dbReference type="RuleBase" id="RU003869"/>
    </source>
</evidence>
<organism evidence="10 11">
    <name type="scientific">Candidatus Curtissbacteria bacterium RIFCSPLOWO2_01_FULL_42_26</name>
    <dbReference type="NCBI Taxonomy" id="1797729"/>
    <lineage>
        <taxon>Bacteria</taxon>
        <taxon>Candidatus Curtissiibacteriota</taxon>
    </lineage>
</organism>
<dbReference type="FunFam" id="3.90.930.12:FF:000002">
    <property type="entry name" value="50S ribosomal protein L6"/>
    <property type="match status" value="1"/>
</dbReference>
<evidence type="ECO:0000313" key="11">
    <source>
        <dbReference type="Proteomes" id="UP000179227"/>
    </source>
</evidence>
<dbReference type="InterPro" id="IPR000702">
    <property type="entry name" value="Ribosomal_uL6-like"/>
</dbReference>
<comment type="caution">
    <text evidence="10">The sequence shown here is derived from an EMBL/GenBank/DDBJ whole genome shotgun (WGS) entry which is preliminary data.</text>
</comment>
<protein>
    <recommendedName>
        <fullName evidence="6">Large ribosomal subunit protein uL6</fullName>
    </recommendedName>
</protein>
<comment type="similarity">
    <text evidence="1 6 7">Belongs to the universal ribosomal protein uL6 family.</text>
</comment>
<dbReference type="EMBL" id="MFBS01000007">
    <property type="protein sequence ID" value="OGE10668.1"/>
    <property type="molecule type" value="Genomic_DNA"/>
</dbReference>
<dbReference type="PANTHER" id="PTHR11655:SF14">
    <property type="entry name" value="LARGE RIBOSOMAL SUBUNIT PROTEIN UL6M"/>
    <property type="match status" value="1"/>
</dbReference>
<name>A0A1F5I2L8_9BACT</name>
<gene>
    <name evidence="6" type="primary">rplF</name>
    <name evidence="10" type="ORF">A3A60_00150</name>
</gene>
<feature type="domain" description="Large ribosomal subunit protein uL6 alpha-beta" evidence="9">
    <location>
        <begin position="11"/>
        <end position="80"/>
    </location>
</feature>
<evidence type="ECO:0000256" key="4">
    <source>
        <dbReference type="ARBA" id="ARBA00022980"/>
    </source>
</evidence>